<dbReference type="EMBL" id="FXBJ01000002">
    <property type="protein sequence ID" value="SMH26314.1"/>
    <property type="molecule type" value="Genomic_DNA"/>
</dbReference>
<dbReference type="OrthoDB" id="3078533at2"/>
<dbReference type="Pfam" id="PF08849">
    <property type="entry name" value="BrxA"/>
    <property type="match status" value="1"/>
</dbReference>
<dbReference type="InterPro" id="IPR023137">
    <property type="entry name" value="BrxA_sf"/>
</dbReference>
<dbReference type="Gene3D" id="1.10.3540.10">
    <property type="entry name" value="uncharacterized protein from magnetospirillum magneticum domain"/>
    <property type="match status" value="1"/>
</dbReference>
<evidence type="ECO:0000313" key="1">
    <source>
        <dbReference type="EMBL" id="SMH26314.1"/>
    </source>
</evidence>
<organism evidence="1 2">
    <name type="scientific">Carnobacterium iners</name>
    <dbReference type="NCBI Taxonomy" id="1073423"/>
    <lineage>
        <taxon>Bacteria</taxon>
        <taxon>Bacillati</taxon>
        <taxon>Bacillota</taxon>
        <taxon>Bacilli</taxon>
        <taxon>Lactobacillales</taxon>
        <taxon>Carnobacteriaceae</taxon>
        <taxon>Carnobacterium</taxon>
    </lineage>
</organism>
<sequence>MSQNYSTTLNTRPFMYNETKLIVTLMVSGLSETEIKNKVLQDNIFQLTSLDRAGRFYREIMKRIDNLDEYLIERFINADSLTSRALLLYAILKKDTLFFEWMKEVIFDKFLIMERTLSKQETDYFFELKSEQSSTVANWTPSTKKILRDSYHQVLKDAGMLVELEGYAYLQPLVIELQVENYLIEYKEKQVVEVMLGESLE</sequence>
<evidence type="ECO:0000313" key="2">
    <source>
        <dbReference type="Proteomes" id="UP000193435"/>
    </source>
</evidence>
<name>A0A1X7MNW8_9LACT</name>
<protein>
    <submittedName>
        <fullName evidence="1">Putative inner membrane protein</fullName>
    </submittedName>
</protein>
<keyword evidence="2" id="KW-1185">Reference proteome</keyword>
<gene>
    <name evidence="1" type="ORF">SAMN04488700_0048</name>
</gene>
<dbReference type="RefSeq" id="WP_085558468.1">
    <property type="nucleotide sequence ID" value="NZ_FOAH01000039.1"/>
</dbReference>
<proteinExistence type="predicted"/>
<dbReference type="InterPro" id="IPR014948">
    <property type="entry name" value="BrxA"/>
</dbReference>
<dbReference type="Proteomes" id="UP000193435">
    <property type="component" value="Unassembled WGS sequence"/>
</dbReference>
<reference evidence="1 2" key="1">
    <citation type="submission" date="2017-04" db="EMBL/GenBank/DDBJ databases">
        <authorList>
            <person name="Afonso C.L."/>
            <person name="Miller P.J."/>
            <person name="Scott M.A."/>
            <person name="Spackman E."/>
            <person name="Goraichik I."/>
            <person name="Dimitrov K.M."/>
            <person name="Suarez D.L."/>
            <person name="Swayne D.E."/>
        </authorList>
    </citation>
    <scope>NUCLEOTIDE SEQUENCE [LARGE SCALE GENOMIC DNA]</scope>
    <source>
        <strain evidence="1 2">LMG26642</strain>
    </source>
</reference>
<dbReference type="STRING" id="1073423.SAMN04488700_0048"/>
<accession>A0A1X7MNW8</accession>
<dbReference type="AlphaFoldDB" id="A0A1X7MNW8"/>